<dbReference type="GeneID" id="87862446"/>
<accession>A0AAE0J027</accession>
<keyword evidence="2" id="KW-1185">Reference proteome</keyword>
<organism evidence="1 2">
    <name type="scientific">Neurospora tetraspora</name>
    <dbReference type="NCBI Taxonomy" id="94610"/>
    <lineage>
        <taxon>Eukaryota</taxon>
        <taxon>Fungi</taxon>
        <taxon>Dikarya</taxon>
        <taxon>Ascomycota</taxon>
        <taxon>Pezizomycotina</taxon>
        <taxon>Sordariomycetes</taxon>
        <taxon>Sordariomycetidae</taxon>
        <taxon>Sordariales</taxon>
        <taxon>Sordariaceae</taxon>
        <taxon>Neurospora</taxon>
    </lineage>
</organism>
<dbReference type="EMBL" id="JAUEPP010000011">
    <property type="protein sequence ID" value="KAK3334379.1"/>
    <property type="molecule type" value="Genomic_DNA"/>
</dbReference>
<gene>
    <name evidence="1" type="ORF">B0H65DRAFT_437178</name>
</gene>
<protein>
    <submittedName>
        <fullName evidence="1">Uncharacterized protein</fullName>
    </submittedName>
</protein>
<reference evidence="1" key="2">
    <citation type="submission" date="2023-06" db="EMBL/GenBank/DDBJ databases">
        <authorList>
            <consortium name="Lawrence Berkeley National Laboratory"/>
            <person name="Haridas S."/>
            <person name="Hensen N."/>
            <person name="Bonometti L."/>
            <person name="Westerberg I."/>
            <person name="Brannstrom I.O."/>
            <person name="Guillou S."/>
            <person name="Cros-Aarteil S."/>
            <person name="Calhoun S."/>
            <person name="Kuo A."/>
            <person name="Mondo S."/>
            <person name="Pangilinan J."/>
            <person name="Riley R."/>
            <person name="Labutti K."/>
            <person name="Andreopoulos B."/>
            <person name="Lipzen A."/>
            <person name="Chen C."/>
            <person name="Yanf M."/>
            <person name="Daum C."/>
            <person name="Ng V."/>
            <person name="Clum A."/>
            <person name="Steindorff A."/>
            <person name="Ohm R."/>
            <person name="Martin F."/>
            <person name="Silar P."/>
            <person name="Natvig D."/>
            <person name="Lalanne C."/>
            <person name="Gautier V."/>
            <person name="Ament-Velasquez S.L."/>
            <person name="Kruys A."/>
            <person name="Hutchinson M.I."/>
            <person name="Powell A.J."/>
            <person name="Barry K."/>
            <person name="Miller A.N."/>
            <person name="Grigoriev I.V."/>
            <person name="Debuchy R."/>
            <person name="Gladieux P."/>
            <person name="Thoren M.H."/>
            <person name="Johannesson H."/>
        </authorList>
    </citation>
    <scope>NUCLEOTIDE SEQUENCE</scope>
    <source>
        <strain evidence="1">CBS 560.94</strain>
    </source>
</reference>
<evidence type="ECO:0000313" key="1">
    <source>
        <dbReference type="EMBL" id="KAK3334379.1"/>
    </source>
</evidence>
<evidence type="ECO:0000313" key="2">
    <source>
        <dbReference type="Proteomes" id="UP001278500"/>
    </source>
</evidence>
<sequence length="118" mass="13464">DRLGLNYVGIRQGPHNTQSVYEDGVPTMIRDPRTGRMKKMQRDADWHITVVMGHNIEKLLISGHIYLYVTWDGNCDSHITLMADPKNERKHLVGTEPAVAIQYWGMVRGDVPPLKTLQ</sequence>
<feature type="non-terminal residue" evidence="1">
    <location>
        <position position="1"/>
    </location>
</feature>
<dbReference type="RefSeq" id="XP_062676545.1">
    <property type="nucleotide sequence ID" value="XM_062825292.1"/>
</dbReference>
<dbReference type="Proteomes" id="UP001278500">
    <property type="component" value="Unassembled WGS sequence"/>
</dbReference>
<reference evidence="1" key="1">
    <citation type="journal article" date="2023" name="Mol. Phylogenet. Evol.">
        <title>Genome-scale phylogeny and comparative genomics of the fungal order Sordariales.</title>
        <authorList>
            <person name="Hensen N."/>
            <person name="Bonometti L."/>
            <person name="Westerberg I."/>
            <person name="Brannstrom I.O."/>
            <person name="Guillou S."/>
            <person name="Cros-Aarteil S."/>
            <person name="Calhoun S."/>
            <person name="Haridas S."/>
            <person name="Kuo A."/>
            <person name="Mondo S."/>
            <person name="Pangilinan J."/>
            <person name="Riley R."/>
            <person name="LaButti K."/>
            <person name="Andreopoulos B."/>
            <person name="Lipzen A."/>
            <person name="Chen C."/>
            <person name="Yan M."/>
            <person name="Daum C."/>
            <person name="Ng V."/>
            <person name="Clum A."/>
            <person name="Steindorff A."/>
            <person name="Ohm R.A."/>
            <person name="Martin F."/>
            <person name="Silar P."/>
            <person name="Natvig D.O."/>
            <person name="Lalanne C."/>
            <person name="Gautier V."/>
            <person name="Ament-Velasquez S.L."/>
            <person name="Kruys A."/>
            <person name="Hutchinson M.I."/>
            <person name="Powell A.J."/>
            <person name="Barry K."/>
            <person name="Miller A.N."/>
            <person name="Grigoriev I.V."/>
            <person name="Debuchy R."/>
            <person name="Gladieux P."/>
            <person name="Hiltunen Thoren M."/>
            <person name="Johannesson H."/>
        </authorList>
    </citation>
    <scope>NUCLEOTIDE SEQUENCE</scope>
    <source>
        <strain evidence="1">CBS 560.94</strain>
    </source>
</reference>
<comment type="caution">
    <text evidence="1">The sequence shown here is derived from an EMBL/GenBank/DDBJ whole genome shotgun (WGS) entry which is preliminary data.</text>
</comment>
<proteinExistence type="predicted"/>
<dbReference type="AlphaFoldDB" id="A0AAE0J027"/>
<name>A0AAE0J027_9PEZI</name>